<keyword evidence="3 7" id="KW-0812">Transmembrane</keyword>
<dbReference type="Gramene" id="GBG68787">
    <property type="protein sequence ID" value="GBG68787"/>
    <property type="gene ID" value="CBR_g3327"/>
</dbReference>
<feature type="compositionally biased region" description="Basic and acidic residues" evidence="6">
    <location>
        <begin position="215"/>
        <end position="234"/>
    </location>
</feature>
<feature type="transmembrane region" description="Helical" evidence="7">
    <location>
        <begin position="832"/>
        <end position="855"/>
    </location>
</feature>
<feature type="compositionally biased region" description="Basic residues" evidence="6">
    <location>
        <begin position="169"/>
        <end position="179"/>
    </location>
</feature>
<feature type="compositionally biased region" description="Basic and acidic residues" evidence="6">
    <location>
        <begin position="260"/>
        <end position="274"/>
    </location>
</feature>
<evidence type="ECO:0000256" key="7">
    <source>
        <dbReference type="SAM" id="Phobius"/>
    </source>
</evidence>
<accession>A0A388KFJ8</accession>
<dbReference type="OrthoDB" id="423427at2759"/>
<dbReference type="GO" id="GO:0016020">
    <property type="term" value="C:membrane"/>
    <property type="evidence" value="ECO:0007669"/>
    <property type="project" value="UniProtKB-SubCell"/>
</dbReference>
<sequence length="967" mass="101768">MIKSGLDRPGTVTRLIESGAIGGLVGEEAIFGQGRSRSRPPPLSSAFSASLGLEREGRHRCWAPKRGWELDWGILGQRVRAEGEPSGTVSAPSALVEARRERRSTFRCAGTGGYYAGTDGISCLRQVCHPDERFLRPLSTARRNENAGMYDRAGPSLGGGGGDQSGGRGRCHQTLRRPRPQTTDGYGCNTSRWIQTSTIGCAREPGVVAEEVVEQHEALDSEGGGKETKAHDHAASGSGGNSLLGQLSGYLETEEEGEEGKEKGKEKVKGDGGSRETQQSFLLNQTAMSAPNANHETETDSNPPDHHHNLSGNGRTTFDSSCSATCHSPASASSSSVSTNGSGAAANSDAAESATAGGGGGGKDPYGRGSAPSAAGIGAAVAEGRGGGERRHLDGPGLATTAAAAAAGGEGGEGGEGGARRDLDVVAARESAAPRNVEKAEATTTDGGGGGGGERGAAVLRSELPAGLDRSPSAEQPDAEPRRRSRGQASVSTTGLSLLRNSAVVDSKDDPEDEAIDQKVLVWDFVKLTVRFGGPALGIWLANPIMNLVGTAIVGRTCVLQLAALGPGSVLCDQVAYAFTFLSGLTSTLVATSAAKGELRKTERHVSDLLGVSLACGCLLMLFVARSSPGFIAGFVGDKGRGLIPLSLSYVSIRNLGWPALLTTSVCQSTNLAFQDSWNPVKVLAAASALNLLGDIAFCVWSDNGIAGVAWATVVSQYVAALLMLSAVRKLNRIRLRISWPSWRDFRVYFNIAWPIFLVTVGKTSFYALLGYSAMGIGTSAMAAHQVMKSIFVINSVCGEPLSQTAQTFMPLYIHSSDPKYRKRTPLLLKSVLAIGWVQGLVTGTVAALISWQFAHAFTRDPAVVSEMRRVCLPLFFALLFSAVNIFLEGVLLSLRDVHYLALSMFLSLFAGACWLKLGTFLGLGIGWAWWALVVFQVARITFVGARVWIRMRTIISDDAVPHDSSS</sequence>
<feature type="region of interest" description="Disordered" evidence="6">
    <location>
        <begin position="215"/>
        <end position="276"/>
    </location>
</feature>
<dbReference type="PANTHER" id="PTHR42893">
    <property type="entry name" value="PROTEIN DETOXIFICATION 44, CHLOROPLASTIC-RELATED"/>
    <property type="match status" value="1"/>
</dbReference>
<feature type="transmembrane region" description="Helical" evidence="7">
    <location>
        <begin position="928"/>
        <end position="950"/>
    </location>
</feature>
<comment type="subcellular location">
    <subcellularLocation>
        <location evidence="1">Membrane</location>
        <topology evidence="1">Multi-pass membrane protein</topology>
    </subcellularLocation>
</comment>
<comment type="similarity">
    <text evidence="2">Belongs to the multi antimicrobial extrusion (MATE) (TC 2.A.66.1) family.</text>
</comment>
<keyword evidence="9" id="KW-1185">Reference proteome</keyword>
<evidence type="ECO:0000313" key="8">
    <source>
        <dbReference type="EMBL" id="GBG68787.1"/>
    </source>
</evidence>
<dbReference type="InterPro" id="IPR044644">
    <property type="entry name" value="DinF-like"/>
</dbReference>
<feature type="transmembrane region" description="Helical" evidence="7">
    <location>
        <begin position="900"/>
        <end position="922"/>
    </location>
</feature>
<dbReference type="AlphaFoldDB" id="A0A388KFJ8"/>
<protein>
    <recommendedName>
        <fullName evidence="10">Protein DETOXIFICATION</fullName>
    </recommendedName>
</protein>
<evidence type="ECO:0000256" key="3">
    <source>
        <dbReference type="ARBA" id="ARBA00022692"/>
    </source>
</evidence>
<feature type="region of interest" description="Disordered" evidence="6">
    <location>
        <begin position="290"/>
        <end position="374"/>
    </location>
</feature>
<dbReference type="EMBL" id="BFEA01000105">
    <property type="protein sequence ID" value="GBG68787.1"/>
    <property type="molecule type" value="Genomic_DNA"/>
</dbReference>
<dbReference type="STRING" id="69332.A0A388KFJ8"/>
<feature type="compositionally biased region" description="Gly residues" evidence="6">
    <location>
        <begin position="156"/>
        <end position="168"/>
    </location>
</feature>
<feature type="compositionally biased region" description="Polar residues" evidence="6">
    <location>
        <begin position="180"/>
        <end position="189"/>
    </location>
</feature>
<evidence type="ECO:0000313" key="9">
    <source>
        <dbReference type="Proteomes" id="UP000265515"/>
    </source>
</evidence>
<feature type="compositionally biased region" description="Polar residues" evidence="6">
    <location>
        <begin position="310"/>
        <end position="319"/>
    </location>
</feature>
<evidence type="ECO:0000256" key="4">
    <source>
        <dbReference type="ARBA" id="ARBA00022989"/>
    </source>
</evidence>
<feature type="compositionally biased region" description="Low complexity" evidence="6">
    <location>
        <begin position="320"/>
        <end position="355"/>
    </location>
</feature>
<feature type="compositionally biased region" description="Basic and acidic residues" evidence="6">
    <location>
        <begin position="295"/>
        <end position="308"/>
    </location>
</feature>
<proteinExistence type="inferred from homology"/>
<feature type="transmembrane region" description="Helical" evidence="7">
    <location>
        <begin position="748"/>
        <end position="770"/>
    </location>
</feature>
<evidence type="ECO:0000256" key="1">
    <source>
        <dbReference type="ARBA" id="ARBA00004141"/>
    </source>
</evidence>
<evidence type="ECO:0000256" key="6">
    <source>
        <dbReference type="SAM" id="MobiDB-lite"/>
    </source>
</evidence>
<name>A0A388KFJ8_CHABU</name>
<evidence type="ECO:0008006" key="10">
    <source>
        <dbReference type="Google" id="ProtNLM"/>
    </source>
</evidence>
<feature type="region of interest" description="Disordered" evidence="6">
    <location>
        <begin position="429"/>
        <end position="493"/>
    </location>
</feature>
<gene>
    <name evidence="8" type="ORF">CBR_g3327</name>
</gene>
<keyword evidence="4 7" id="KW-1133">Transmembrane helix</keyword>
<organism evidence="8 9">
    <name type="scientific">Chara braunii</name>
    <name type="common">Braun's stonewort</name>
    <dbReference type="NCBI Taxonomy" id="69332"/>
    <lineage>
        <taxon>Eukaryota</taxon>
        <taxon>Viridiplantae</taxon>
        <taxon>Streptophyta</taxon>
        <taxon>Charophyceae</taxon>
        <taxon>Charales</taxon>
        <taxon>Characeae</taxon>
        <taxon>Chara</taxon>
    </lineage>
</organism>
<feature type="compositionally biased region" description="Gly residues" evidence="6">
    <location>
        <begin position="446"/>
        <end position="455"/>
    </location>
</feature>
<dbReference type="Proteomes" id="UP000265515">
    <property type="component" value="Unassembled WGS sequence"/>
</dbReference>
<comment type="caution">
    <text evidence="8">The sequence shown here is derived from an EMBL/GenBank/DDBJ whole genome shotgun (WGS) entry which is preliminary data.</text>
</comment>
<dbReference type="PANTHER" id="PTHR42893:SF9">
    <property type="entry name" value="PROTEIN DETOXIFICATION 46, CHLOROPLASTIC"/>
    <property type="match status" value="1"/>
</dbReference>
<keyword evidence="5 7" id="KW-0472">Membrane</keyword>
<feature type="transmembrane region" description="Helical" evidence="7">
    <location>
        <begin position="875"/>
        <end position="893"/>
    </location>
</feature>
<feature type="transmembrane region" description="Helical" evidence="7">
    <location>
        <begin position="708"/>
        <end position="728"/>
    </location>
</feature>
<reference evidence="8 9" key="1">
    <citation type="journal article" date="2018" name="Cell">
        <title>The Chara Genome: Secondary Complexity and Implications for Plant Terrestrialization.</title>
        <authorList>
            <person name="Nishiyama T."/>
            <person name="Sakayama H."/>
            <person name="Vries J.D."/>
            <person name="Buschmann H."/>
            <person name="Saint-Marcoux D."/>
            <person name="Ullrich K.K."/>
            <person name="Haas F.B."/>
            <person name="Vanderstraeten L."/>
            <person name="Becker D."/>
            <person name="Lang D."/>
            <person name="Vosolsobe S."/>
            <person name="Rombauts S."/>
            <person name="Wilhelmsson P.K.I."/>
            <person name="Janitza P."/>
            <person name="Kern R."/>
            <person name="Heyl A."/>
            <person name="Rumpler F."/>
            <person name="Villalobos L.I.A.C."/>
            <person name="Clay J.M."/>
            <person name="Skokan R."/>
            <person name="Toyoda A."/>
            <person name="Suzuki Y."/>
            <person name="Kagoshima H."/>
            <person name="Schijlen E."/>
            <person name="Tajeshwar N."/>
            <person name="Catarino B."/>
            <person name="Hetherington A.J."/>
            <person name="Saltykova A."/>
            <person name="Bonnot C."/>
            <person name="Breuninger H."/>
            <person name="Symeonidi A."/>
            <person name="Radhakrishnan G.V."/>
            <person name="Van Nieuwerburgh F."/>
            <person name="Deforce D."/>
            <person name="Chang C."/>
            <person name="Karol K.G."/>
            <person name="Hedrich R."/>
            <person name="Ulvskov P."/>
            <person name="Glockner G."/>
            <person name="Delwiche C.F."/>
            <person name="Petrasek J."/>
            <person name="Van de Peer Y."/>
            <person name="Friml J."/>
            <person name="Beilby M."/>
            <person name="Dolan L."/>
            <person name="Kohara Y."/>
            <person name="Sugano S."/>
            <person name="Fujiyama A."/>
            <person name="Delaux P.-M."/>
            <person name="Quint M."/>
            <person name="TheiBen G."/>
            <person name="Hagemann M."/>
            <person name="Harholt J."/>
            <person name="Dunand C."/>
            <person name="Zachgo S."/>
            <person name="Langdale J."/>
            <person name="Maumus F."/>
            <person name="Straeten D.V.D."/>
            <person name="Gould S.B."/>
            <person name="Rensing S.A."/>
        </authorList>
    </citation>
    <scope>NUCLEOTIDE SEQUENCE [LARGE SCALE GENOMIC DNA]</scope>
    <source>
        <strain evidence="8 9">S276</strain>
    </source>
</reference>
<feature type="region of interest" description="Disordered" evidence="6">
    <location>
        <begin position="148"/>
        <end position="189"/>
    </location>
</feature>
<evidence type="ECO:0000256" key="2">
    <source>
        <dbReference type="ARBA" id="ARBA00010199"/>
    </source>
</evidence>
<evidence type="ECO:0000256" key="5">
    <source>
        <dbReference type="ARBA" id="ARBA00023136"/>
    </source>
</evidence>